<dbReference type="Pfam" id="PF00615">
    <property type="entry name" value="RGS"/>
    <property type="match status" value="1"/>
</dbReference>
<keyword evidence="3" id="KW-1185">Reference proteome</keyword>
<reference evidence="2 3" key="1">
    <citation type="submission" date="2011-02" db="EMBL/GenBank/DDBJ databases">
        <title>The Genome Sequence of Sphaeroforma arctica JP610.</title>
        <authorList>
            <consortium name="The Broad Institute Genome Sequencing Platform"/>
            <person name="Russ C."/>
            <person name="Cuomo C."/>
            <person name="Young S.K."/>
            <person name="Zeng Q."/>
            <person name="Gargeya S."/>
            <person name="Alvarado L."/>
            <person name="Berlin A."/>
            <person name="Chapman S.B."/>
            <person name="Chen Z."/>
            <person name="Freedman E."/>
            <person name="Gellesch M."/>
            <person name="Goldberg J."/>
            <person name="Griggs A."/>
            <person name="Gujja S."/>
            <person name="Heilman E."/>
            <person name="Heiman D."/>
            <person name="Howarth C."/>
            <person name="Mehta T."/>
            <person name="Neiman D."/>
            <person name="Pearson M."/>
            <person name="Roberts A."/>
            <person name="Saif S."/>
            <person name="Shea T."/>
            <person name="Shenoy N."/>
            <person name="Sisk P."/>
            <person name="Stolte C."/>
            <person name="Sykes S."/>
            <person name="White J."/>
            <person name="Yandava C."/>
            <person name="Burger G."/>
            <person name="Gray M.W."/>
            <person name="Holland P.W.H."/>
            <person name="King N."/>
            <person name="Lang F.B.F."/>
            <person name="Roger A.J."/>
            <person name="Ruiz-Trillo I."/>
            <person name="Haas B."/>
            <person name="Nusbaum C."/>
            <person name="Birren B."/>
        </authorList>
    </citation>
    <scope>NUCLEOTIDE SEQUENCE [LARGE SCALE GENOMIC DNA]</scope>
    <source>
        <strain evidence="2 3">JP610</strain>
    </source>
</reference>
<gene>
    <name evidence="2" type="ORF">SARC_16701</name>
</gene>
<dbReference type="InterPro" id="IPR016137">
    <property type="entry name" value="RGS"/>
</dbReference>
<feature type="non-terminal residue" evidence="2">
    <location>
        <position position="62"/>
    </location>
</feature>
<name>A0A0L0F215_9EUKA</name>
<sequence length="62" mass="7375">DNPRRTPTSPHRLTFDEILQAPASFLHFMEFMEQERAASLLQFWVNANNYRNYSESADEQKK</sequence>
<dbReference type="RefSeq" id="XP_014144672.1">
    <property type="nucleotide sequence ID" value="XM_014289197.1"/>
</dbReference>
<dbReference type="Proteomes" id="UP000054560">
    <property type="component" value="Unassembled WGS sequence"/>
</dbReference>
<evidence type="ECO:0000313" key="3">
    <source>
        <dbReference type="Proteomes" id="UP000054560"/>
    </source>
</evidence>
<evidence type="ECO:0000313" key="2">
    <source>
        <dbReference type="EMBL" id="KNC70770.1"/>
    </source>
</evidence>
<organism evidence="2 3">
    <name type="scientific">Sphaeroforma arctica JP610</name>
    <dbReference type="NCBI Taxonomy" id="667725"/>
    <lineage>
        <taxon>Eukaryota</taxon>
        <taxon>Ichthyosporea</taxon>
        <taxon>Ichthyophonida</taxon>
        <taxon>Sphaeroforma</taxon>
    </lineage>
</organism>
<dbReference type="PROSITE" id="PS50132">
    <property type="entry name" value="RGS"/>
    <property type="match status" value="1"/>
</dbReference>
<dbReference type="InterPro" id="IPR044926">
    <property type="entry name" value="RGS_subdomain_2"/>
</dbReference>
<accession>A0A0L0F215</accession>
<dbReference type="OrthoDB" id="5584247at2759"/>
<dbReference type="EMBL" id="KQ250272">
    <property type="protein sequence ID" value="KNC70770.1"/>
    <property type="molecule type" value="Genomic_DNA"/>
</dbReference>
<dbReference type="SUPFAM" id="SSF48097">
    <property type="entry name" value="Regulator of G-protein signaling, RGS"/>
    <property type="match status" value="1"/>
</dbReference>
<dbReference type="GeneID" id="25917205"/>
<protein>
    <recommendedName>
        <fullName evidence="1">RGS domain-containing protein</fullName>
    </recommendedName>
</protein>
<feature type="non-terminal residue" evidence="2">
    <location>
        <position position="1"/>
    </location>
</feature>
<proteinExistence type="predicted"/>
<evidence type="ECO:0000259" key="1">
    <source>
        <dbReference type="PROSITE" id="PS50132"/>
    </source>
</evidence>
<dbReference type="AlphaFoldDB" id="A0A0L0F215"/>
<feature type="domain" description="RGS" evidence="1">
    <location>
        <begin position="14"/>
        <end position="62"/>
    </location>
</feature>
<dbReference type="Gene3D" id="1.10.167.10">
    <property type="entry name" value="Regulator of G-protein Signalling 4, domain 2"/>
    <property type="match status" value="1"/>
</dbReference>
<dbReference type="InterPro" id="IPR036305">
    <property type="entry name" value="RGS_sf"/>
</dbReference>